<dbReference type="PaxDb" id="3218-PP1S293_70V6.1"/>
<feature type="transmembrane region" description="Helical" evidence="10">
    <location>
        <begin position="100"/>
        <end position="118"/>
    </location>
</feature>
<protein>
    <submittedName>
        <fullName evidence="13 14">Uncharacterized protein</fullName>
    </submittedName>
</protein>
<dbReference type="FunFam" id="1.20.1560.10:FF:000002">
    <property type="entry name" value="ABC transporter C family member 5"/>
    <property type="match status" value="1"/>
</dbReference>
<dbReference type="Proteomes" id="UP000006727">
    <property type="component" value="Chromosome 10"/>
</dbReference>
<comment type="similarity">
    <text evidence="2">Belongs to the ABC transporter superfamily. ABCC family. Conjugate transporter (TC 3.A.1.208) subfamily.</text>
</comment>
<dbReference type="InterPro" id="IPR036640">
    <property type="entry name" value="ABC1_TM_sf"/>
</dbReference>
<dbReference type="STRING" id="3218.A0A2K1JY03"/>
<dbReference type="InterPro" id="IPR044746">
    <property type="entry name" value="ABCC_6TM_D1"/>
</dbReference>
<evidence type="ECO:0000259" key="11">
    <source>
        <dbReference type="PROSITE" id="PS50893"/>
    </source>
</evidence>
<name>A0A2K1JY03_PHYPA</name>
<dbReference type="CDD" id="cd18580">
    <property type="entry name" value="ABC_6TM_ABCC_D2"/>
    <property type="match status" value="1"/>
</dbReference>
<feature type="transmembrane region" description="Helical" evidence="10">
    <location>
        <begin position="1055"/>
        <end position="1083"/>
    </location>
</feature>
<dbReference type="Gramene" id="Pp3c10_6490V3.1">
    <property type="protein sequence ID" value="Pp3c10_6490V3.1"/>
    <property type="gene ID" value="Pp3c10_6490"/>
</dbReference>
<feature type="domain" description="ABC transmembrane type-1" evidence="12">
    <location>
        <begin position="309"/>
        <end position="585"/>
    </location>
</feature>
<dbReference type="FunFam" id="1.20.1560.10:FF:000003">
    <property type="entry name" value="ABC transporter C family member 10"/>
    <property type="match status" value="1"/>
</dbReference>
<keyword evidence="7" id="KW-0067">ATP-binding</keyword>
<feature type="transmembrane region" description="Helical" evidence="10">
    <location>
        <begin position="160"/>
        <end position="179"/>
    </location>
</feature>
<feature type="transmembrane region" description="Helical" evidence="10">
    <location>
        <begin position="530"/>
        <end position="550"/>
    </location>
</feature>
<comment type="subcellular location">
    <subcellularLocation>
        <location evidence="1">Membrane</location>
        <topology evidence="1">Multi-pass membrane protein</topology>
    </subcellularLocation>
</comment>
<reference evidence="13 15" key="2">
    <citation type="journal article" date="2018" name="Plant J.">
        <title>The Physcomitrella patens chromosome-scale assembly reveals moss genome structure and evolution.</title>
        <authorList>
            <person name="Lang D."/>
            <person name="Ullrich K.K."/>
            <person name="Murat F."/>
            <person name="Fuchs J."/>
            <person name="Jenkins J."/>
            <person name="Haas F.B."/>
            <person name="Piednoel M."/>
            <person name="Gundlach H."/>
            <person name="Van Bel M."/>
            <person name="Meyberg R."/>
            <person name="Vives C."/>
            <person name="Morata J."/>
            <person name="Symeonidi A."/>
            <person name="Hiss M."/>
            <person name="Muchero W."/>
            <person name="Kamisugi Y."/>
            <person name="Saleh O."/>
            <person name="Blanc G."/>
            <person name="Decker E.L."/>
            <person name="van Gessel N."/>
            <person name="Grimwood J."/>
            <person name="Hayes R.D."/>
            <person name="Graham S.W."/>
            <person name="Gunter L.E."/>
            <person name="McDaniel S.F."/>
            <person name="Hoernstein S.N.W."/>
            <person name="Larsson A."/>
            <person name="Li F.W."/>
            <person name="Perroud P.F."/>
            <person name="Phillips J."/>
            <person name="Ranjan P."/>
            <person name="Rokshar D.S."/>
            <person name="Rothfels C.J."/>
            <person name="Schneider L."/>
            <person name="Shu S."/>
            <person name="Stevenson D.W."/>
            <person name="Thummler F."/>
            <person name="Tillich M."/>
            <person name="Villarreal Aguilar J.C."/>
            <person name="Widiez T."/>
            <person name="Wong G.K."/>
            <person name="Wymore A."/>
            <person name="Zhang Y."/>
            <person name="Zimmer A.D."/>
            <person name="Quatrano R.S."/>
            <person name="Mayer K.F.X."/>
            <person name="Goodstein D."/>
            <person name="Casacuberta J.M."/>
            <person name="Vandepoele K."/>
            <person name="Reski R."/>
            <person name="Cuming A.C."/>
            <person name="Tuskan G.A."/>
            <person name="Maumus F."/>
            <person name="Salse J."/>
            <person name="Schmutz J."/>
            <person name="Rensing S.A."/>
        </authorList>
    </citation>
    <scope>NUCLEOTIDE SEQUENCE [LARGE SCALE GENOMIC DNA]</scope>
    <source>
        <strain evidence="14 15">cv. Gransden 2004</strain>
    </source>
</reference>
<feature type="transmembrane region" description="Helical" evidence="10">
    <location>
        <begin position="20"/>
        <end position="42"/>
    </location>
</feature>
<feature type="domain" description="ABC transporter" evidence="11">
    <location>
        <begin position="1248"/>
        <end position="1482"/>
    </location>
</feature>
<dbReference type="EnsemblPlants" id="Pp3c10_6490V3.2">
    <property type="protein sequence ID" value="Pp3c10_6490V3.2"/>
    <property type="gene ID" value="Pp3c10_6490"/>
</dbReference>
<accession>A0A2K1JY03</accession>
<dbReference type="SUPFAM" id="SSF90123">
    <property type="entry name" value="ABC transporter transmembrane region"/>
    <property type="match status" value="2"/>
</dbReference>
<feature type="transmembrane region" description="Helical" evidence="10">
    <location>
        <begin position="130"/>
        <end position="148"/>
    </location>
</feature>
<keyword evidence="3" id="KW-0813">Transport</keyword>
<evidence type="ECO:0000256" key="4">
    <source>
        <dbReference type="ARBA" id="ARBA00022692"/>
    </source>
</evidence>
<feature type="transmembrane region" description="Helical" evidence="10">
    <location>
        <begin position="443"/>
        <end position="462"/>
    </location>
</feature>
<dbReference type="Pfam" id="PF00664">
    <property type="entry name" value="ABC_membrane"/>
    <property type="match status" value="2"/>
</dbReference>
<evidence type="ECO:0000256" key="2">
    <source>
        <dbReference type="ARBA" id="ARBA00009726"/>
    </source>
</evidence>
<dbReference type="GO" id="GO:0140359">
    <property type="term" value="F:ABC-type transporter activity"/>
    <property type="evidence" value="ECO:0000318"/>
    <property type="project" value="GO_Central"/>
</dbReference>
<feature type="transmembrane region" description="Helical" evidence="10">
    <location>
        <begin position="967"/>
        <end position="986"/>
    </location>
</feature>
<dbReference type="InterPro" id="IPR027417">
    <property type="entry name" value="P-loop_NTPase"/>
</dbReference>
<dbReference type="SUPFAM" id="SSF52540">
    <property type="entry name" value="P-loop containing nucleoside triphosphate hydrolases"/>
    <property type="match status" value="2"/>
</dbReference>
<reference evidence="14" key="3">
    <citation type="submission" date="2020-12" db="UniProtKB">
        <authorList>
            <consortium name="EnsemblPlants"/>
        </authorList>
    </citation>
    <scope>IDENTIFICATION</scope>
</reference>
<reference evidence="13 15" key="1">
    <citation type="journal article" date="2008" name="Science">
        <title>The Physcomitrella genome reveals evolutionary insights into the conquest of land by plants.</title>
        <authorList>
            <person name="Rensing S."/>
            <person name="Lang D."/>
            <person name="Zimmer A."/>
            <person name="Terry A."/>
            <person name="Salamov A."/>
            <person name="Shapiro H."/>
            <person name="Nishiyama T."/>
            <person name="Perroud P.-F."/>
            <person name="Lindquist E."/>
            <person name="Kamisugi Y."/>
            <person name="Tanahashi T."/>
            <person name="Sakakibara K."/>
            <person name="Fujita T."/>
            <person name="Oishi K."/>
            <person name="Shin-I T."/>
            <person name="Kuroki Y."/>
            <person name="Toyoda A."/>
            <person name="Suzuki Y."/>
            <person name="Hashimoto A."/>
            <person name="Yamaguchi K."/>
            <person name="Sugano A."/>
            <person name="Kohara Y."/>
            <person name="Fujiyama A."/>
            <person name="Anterola A."/>
            <person name="Aoki S."/>
            <person name="Ashton N."/>
            <person name="Barbazuk W.B."/>
            <person name="Barker E."/>
            <person name="Bennetzen J."/>
            <person name="Bezanilla M."/>
            <person name="Blankenship R."/>
            <person name="Cho S.H."/>
            <person name="Dutcher S."/>
            <person name="Estelle M."/>
            <person name="Fawcett J.A."/>
            <person name="Gundlach H."/>
            <person name="Hanada K."/>
            <person name="Heyl A."/>
            <person name="Hicks K.A."/>
            <person name="Hugh J."/>
            <person name="Lohr M."/>
            <person name="Mayer K."/>
            <person name="Melkozernov A."/>
            <person name="Murata T."/>
            <person name="Nelson D."/>
            <person name="Pils B."/>
            <person name="Prigge M."/>
            <person name="Reiss B."/>
            <person name="Renner T."/>
            <person name="Rombauts S."/>
            <person name="Rushton P."/>
            <person name="Sanderfoot A."/>
            <person name="Schween G."/>
            <person name="Shiu S.-H."/>
            <person name="Stueber K."/>
            <person name="Theodoulou F.L."/>
            <person name="Tu H."/>
            <person name="Van de Peer Y."/>
            <person name="Verrier P.J."/>
            <person name="Waters E."/>
            <person name="Wood A."/>
            <person name="Yang L."/>
            <person name="Cove D."/>
            <person name="Cuming A."/>
            <person name="Hasebe M."/>
            <person name="Lucas S."/>
            <person name="Mishler D.B."/>
            <person name="Reski R."/>
            <person name="Grigoriev I."/>
            <person name="Quatrano R.S."/>
            <person name="Boore J.L."/>
        </authorList>
    </citation>
    <scope>NUCLEOTIDE SEQUENCE [LARGE SCALE GENOMIC DNA]</scope>
    <source>
        <strain evidence="14 15">cv. Gransden 2004</strain>
    </source>
</reference>
<dbReference type="InterPro" id="IPR011527">
    <property type="entry name" value="ABC1_TM_dom"/>
</dbReference>
<feature type="transmembrane region" description="Helical" evidence="10">
    <location>
        <begin position="63"/>
        <end position="88"/>
    </location>
</feature>
<dbReference type="PROSITE" id="PS00211">
    <property type="entry name" value="ABC_TRANSPORTER_1"/>
    <property type="match status" value="1"/>
</dbReference>
<dbReference type="InterPro" id="IPR003439">
    <property type="entry name" value="ABC_transporter-like_ATP-bd"/>
</dbReference>
<evidence type="ECO:0000256" key="8">
    <source>
        <dbReference type="ARBA" id="ARBA00022989"/>
    </source>
</evidence>
<dbReference type="InterPro" id="IPR003593">
    <property type="entry name" value="AAA+_ATPase"/>
</dbReference>
<dbReference type="EnsemblPlants" id="Pp3c10_6490V3.1">
    <property type="protein sequence ID" value="Pp3c10_6490V3.1"/>
    <property type="gene ID" value="Pp3c10_6490"/>
</dbReference>
<dbReference type="Gene3D" id="3.40.50.300">
    <property type="entry name" value="P-loop containing nucleotide triphosphate hydrolases"/>
    <property type="match status" value="2"/>
</dbReference>
<evidence type="ECO:0000256" key="9">
    <source>
        <dbReference type="ARBA" id="ARBA00023136"/>
    </source>
</evidence>
<evidence type="ECO:0000256" key="10">
    <source>
        <dbReference type="SAM" id="Phobius"/>
    </source>
</evidence>
<keyword evidence="5" id="KW-0677">Repeat</keyword>
<dbReference type="GO" id="GO:0016020">
    <property type="term" value="C:membrane"/>
    <property type="evidence" value="ECO:0007669"/>
    <property type="project" value="UniProtKB-SubCell"/>
</dbReference>
<dbReference type="FunFam" id="3.40.50.300:FF:003719">
    <property type="entry name" value="ATP-binding cassette transporter, subfamily C, member 12, group MRP protein PpABCC12"/>
    <property type="match status" value="1"/>
</dbReference>
<dbReference type="Gene3D" id="1.20.1560.10">
    <property type="entry name" value="ABC transporter type 1, transmembrane domain"/>
    <property type="match status" value="2"/>
</dbReference>
<dbReference type="EMBL" id="ABEU02000010">
    <property type="protein sequence ID" value="PNR46389.1"/>
    <property type="molecule type" value="Genomic_DNA"/>
</dbReference>
<dbReference type="Gramene" id="Pp3c10_6490V3.2">
    <property type="protein sequence ID" value="Pp3c10_6490V3.2"/>
    <property type="gene ID" value="Pp3c10_6490"/>
</dbReference>
<dbReference type="PROSITE" id="PS50893">
    <property type="entry name" value="ABC_TRANSPORTER_2"/>
    <property type="match status" value="2"/>
</dbReference>
<organism evidence="13">
    <name type="scientific">Physcomitrium patens</name>
    <name type="common">Spreading-leaved earth moss</name>
    <name type="synonym">Physcomitrella patens</name>
    <dbReference type="NCBI Taxonomy" id="3218"/>
    <lineage>
        <taxon>Eukaryota</taxon>
        <taxon>Viridiplantae</taxon>
        <taxon>Streptophyta</taxon>
        <taxon>Embryophyta</taxon>
        <taxon>Bryophyta</taxon>
        <taxon>Bryophytina</taxon>
        <taxon>Bryopsida</taxon>
        <taxon>Funariidae</taxon>
        <taxon>Funariales</taxon>
        <taxon>Funariaceae</taxon>
        <taxon>Physcomitrium</taxon>
    </lineage>
</organism>
<keyword evidence="6" id="KW-0547">Nucleotide-binding</keyword>
<feature type="transmembrane region" description="Helical" evidence="10">
    <location>
        <begin position="931"/>
        <end position="955"/>
    </location>
</feature>
<evidence type="ECO:0000256" key="5">
    <source>
        <dbReference type="ARBA" id="ARBA00022737"/>
    </source>
</evidence>
<dbReference type="InterPro" id="IPR056228">
    <property type="entry name" value="ABCC10-like_N"/>
</dbReference>
<dbReference type="CDD" id="cd03250">
    <property type="entry name" value="ABCC_MRP_domain1"/>
    <property type="match status" value="1"/>
</dbReference>
<gene>
    <name evidence="14" type="primary">LOC112287646</name>
    <name evidence="13" type="ORF">PHYPA_013508</name>
</gene>
<keyword evidence="15" id="KW-1185">Reference proteome</keyword>
<feature type="domain" description="ABC transmembrane type-1" evidence="12">
    <location>
        <begin position="932"/>
        <end position="1218"/>
    </location>
</feature>
<dbReference type="RefSeq" id="XP_024386634.1">
    <property type="nucleotide sequence ID" value="XM_024530866.2"/>
</dbReference>
<evidence type="ECO:0000256" key="6">
    <source>
        <dbReference type="ARBA" id="ARBA00022741"/>
    </source>
</evidence>
<evidence type="ECO:0000256" key="1">
    <source>
        <dbReference type="ARBA" id="ARBA00004141"/>
    </source>
</evidence>
<evidence type="ECO:0000259" key="12">
    <source>
        <dbReference type="PROSITE" id="PS50929"/>
    </source>
</evidence>
<dbReference type="GO" id="GO:0016887">
    <property type="term" value="F:ATP hydrolysis activity"/>
    <property type="evidence" value="ECO:0007669"/>
    <property type="project" value="InterPro"/>
</dbReference>
<evidence type="ECO:0000313" key="13">
    <source>
        <dbReference type="EMBL" id="PNR46389.1"/>
    </source>
</evidence>
<evidence type="ECO:0000256" key="7">
    <source>
        <dbReference type="ARBA" id="ARBA00022840"/>
    </source>
</evidence>
<dbReference type="Pfam" id="PF00005">
    <property type="entry name" value="ABC_tran"/>
    <property type="match status" value="2"/>
</dbReference>
<dbReference type="InterPro" id="IPR044726">
    <property type="entry name" value="ABCC_6TM_D2"/>
</dbReference>
<feature type="transmembrane region" description="Helical" evidence="10">
    <location>
        <begin position="1187"/>
        <end position="1206"/>
    </location>
</feature>
<dbReference type="Pfam" id="PF24358">
    <property type="entry name" value="ABCC10_N"/>
    <property type="match status" value="1"/>
</dbReference>
<dbReference type="GO" id="GO:0005524">
    <property type="term" value="F:ATP binding"/>
    <property type="evidence" value="ECO:0007669"/>
    <property type="project" value="UniProtKB-KW"/>
</dbReference>
<dbReference type="InterPro" id="IPR050173">
    <property type="entry name" value="ABC_transporter_C-like"/>
</dbReference>
<dbReference type="GO" id="GO:0055085">
    <property type="term" value="P:transmembrane transport"/>
    <property type="evidence" value="ECO:0000318"/>
    <property type="project" value="GO_Central"/>
</dbReference>
<keyword evidence="8 10" id="KW-1133">Transmembrane helix</keyword>
<feature type="transmembrane region" description="Helical" evidence="10">
    <location>
        <begin position="1142"/>
        <end position="1175"/>
    </location>
</feature>
<evidence type="ECO:0000256" key="3">
    <source>
        <dbReference type="ARBA" id="ARBA00022448"/>
    </source>
</evidence>
<keyword evidence="9 10" id="KW-0472">Membrane</keyword>
<dbReference type="PANTHER" id="PTHR24223:SF108">
    <property type="entry name" value="ABC TRANSPORTER C FAMILY MEMBER 8"/>
    <property type="match status" value="1"/>
</dbReference>
<dbReference type="CDD" id="cd18579">
    <property type="entry name" value="ABC_6TM_ABCC_D1"/>
    <property type="match status" value="1"/>
</dbReference>
<dbReference type="SMART" id="SM00382">
    <property type="entry name" value="AAA"/>
    <property type="match status" value="2"/>
</dbReference>
<feature type="domain" description="ABC transporter" evidence="11">
    <location>
        <begin position="616"/>
        <end position="840"/>
    </location>
</feature>
<dbReference type="CDD" id="cd03244">
    <property type="entry name" value="ABCC_MRP_domain2"/>
    <property type="match status" value="1"/>
</dbReference>
<proteinExistence type="inferred from homology"/>
<dbReference type="FunFam" id="3.40.50.300:FF:000169">
    <property type="entry name" value="ABC transporter C family member 3"/>
    <property type="match status" value="1"/>
</dbReference>
<evidence type="ECO:0000313" key="14">
    <source>
        <dbReference type="EnsemblPlants" id="Pp3c10_6490V3.1"/>
    </source>
</evidence>
<dbReference type="InterPro" id="IPR017871">
    <property type="entry name" value="ABC_transporter-like_CS"/>
</dbReference>
<evidence type="ECO:0000313" key="15">
    <source>
        <dbReference type="Proteomes" id="UP000006727"/>
    </source>
</evidence>
<dbReference type="GeneID" id="112287646"/>
<feature type="transmembrane region" description="Helical" evidence="10">
    <location>
        <begin position="304"/>
        <end position="325"/>
    </location>
</feature>
<dbReference type="PROSITE" id="PS50929">
    <property type="entry name" value="ABC_TM1F"/>
    <property type="match status" value="2"/>
</dbReference>
<dbReference type="PANTHER" id="PTHR24223">
    <property type="entry name" value="ATP-BINDING CASSETTE SUB-FAMILY C"/>
    <property type="match status" value="1"/>
</dbReference>
<sequence>MAPYRVGGLHFEFSSKSFQHVFVCYGQLLLLITFLVLLATSMRTPHGAVAGAQLLSIFEMRCALYNVTSVLSLLLGLANAALGGYQYLRAPLGEDPLDPVSFLVQALAWIVIAVSLSIKLRNPMKKVVCVWWVLTFILITLARVFSLIDLYNGAIAPSSELYIAIADWPVAFLLLVCAAREARFTAADGEYQQDDINKPLLNDTANGTARENSTSEKTVYATKSPFYATKSPFSALVFSWLNPLLALGNKRPLDLDDVPDLSDDLHAETAVHKFLQAWEAQKENRPEKEQSVFRAIATVYWKPMAVNGLLAIGKCVMLVFGPLILQRFIKYESGERLFQYEGYTLVAALFVSKILESVFQRHWYAGGKTVGMKLRSGLMAAIYQKQLRLSNAGRARHAAGEIVNYMSVDCYRLGEFPWYFHQITIVPLQLLISSSILFSTLGWATFAGLALISLTMLINFPLARALQIFQVKLMGAQDERVRASSEILNSIKIIKLQGWEEKFKAKMMKLRENEFIWLQKSNLRRSLGTILYWMTPVLVSSITFAAYVLLGHHLTPAIVFTSLSAFRIVQEPIRLVPELLAIVIQVEVSLGRIERFLKDDELDSCVEREENADRAIEMRDAALSWQPQERIKPTLRGINLDVKKGGHVAVCGAVGSGKSTLLYSILGEIPKVSGRIMVSGKLAYVAQSPWIQGGTVRDNILFGLPMNYTRYDSILKSCALDQDIATFLFGDLTEIGERGINMSGGQKQRIQLARAMYADADIYLLDDPFSALDAHTAAKLFKDCVMGALKEKTVILVTHQVEFLHSVDLILVMERGAIAQSGTYDALLDEGLGFRDLVNAHEDAMSTVNQHEVEKKQELAGIVEPVLNGSEINGETMLRNLSLARSRRGSRREIVPAMGAPATQLTRQEEREVGDQGWFIYLEYVRVARGWLMFWGGIITQALFVIGQMSANLWMATKVNDPETGDAMLIGVYASLFIGSGIFVFMRSRFSVYLGLQASTNFFHQLIDSLFRAPMLFFDSTPTGRILSRLSNDMTLLDVDVPLAFGFVSQIGLEIAGVIAIISLVTYQVLIVVLPLLLVVRWLQRYYLTSARELMRMNGTTKAPIVNNFAATISGAMTIRAFEKIPKFEKKNLQLVDIDASLYFHTFIAYEWLVLRLETLCAIILAASAFFMIVLPADSIDGGFAGLSLVYGLTLNGVLVFFIQYVCQLANQIVSVERIRQYMTIESEAPAIIKENRPSTQWPTQGKVELQNLMIRYRTGAPLVLKGITCTFEGGQRVGIVGRTGSGKTTLISALFRLVEPAGGRILIDGLDITSIGLRDLRSRLGIIPQEPTLFRGTVRSNLDPLEEHEDKQIWEALEKCQLADIVRFMPEKLDAPVTDEGGNWSVGQRQLFCLGRALLKRCRILVLDEATASIDSTTDATIQKLIRYDFKDCTVVTVAHRIPTVVDSDMVLVLTGGLLAEYDTPLRLLDNPNSLFLKLVNEYWKTTQCLE</sequence>
<keyword evidence="4 10" id="KW-0812">Transmembrane</keyword>